<reference evidence="2 3" key="1">
    <citation type="journal article" date="2003" name="PLoS Biol.">
        <title>The genome sequence of Caenorhabditis briggsae: a platform for comparative genomics.</title>
        <authorList>
            <person name="Stein L.D."/>
            <person name="Bao Z."/>
            <person name="Blasiar D."/>
            <person name="Blumenthal T."/>
            <person name="Brent M.R."/>
            <person name="Chen N."/>
            <person name="Chinwalla A."/>
            <person name="Clarke L."/>
            <person name="Clee C."/>
            <person name="Coghlan A."/>
            <person name="Coulson A."/>
            <person name="D'Eustachio P."/>
            <person name="Fitch D.H."/>
            <person name="Fulton L.A."/>
            <person name="Fulton R.E."/>
            <person name="Griffiths-Jones S."/>
            <person name="Harris T.W."/>
            <person name="Hillier L.W."/>
            <person name="Kamath R."/>
            <person name="Kuwabara P.E."/>
            <person name="Mardis E.R."/>
            <person name="Marra M.A."/>
            <person name="Miner T.L."/>
            <person name="Minx P."/>
            <person name="Mullikin J.C."/>
            <person name="Plumb R.W."/>
            <person name="Rogers J."/>
            <person name="Schein J.E."/>
            <person name="Sohrmann M."/>
            <person name="Spieth J."/>
            <person name="Stajich J.E."/>
            <person name="Wei C."/>
            <person name="Willey D."/>
            <person name="Wilson R.K."/>
            <person name="Durbin R."/>
            <person name="Waterston R.H."/>
        </authorList>
    </citation>
    <scope>NUCLEOTIDE SEQUENCE [LARGE SCALE GENOMIC DNA]</scope>
    <source>
        <strain evidence="2 3">AF16</strain>
    </source>
</reference>
<sequence length="746" mass="85347">MSAAKCPSLPTDPLAPCTVTFVTQNDRANEPPPQPRVRKVTTIINTLGVIVEDNETEVGVWVFTACEKKFFPKADQHMFIGIHLGTWIIVGIYPDGTVASYSPWPLLLQGYETKVIENQLLLKICASDMQHEKRDPQLTAEFYRIPGLGRVLAPTVFRSNLEDKNGRLSIWIQYCGRVVRECSWMVFYLEEKSHDGNEYREKELRVISEFIKEKRSQLEILRCPDKYMSRNLGLITEVHSSKHTLNFWSPFVPIETDHTARIPQPPKHREVESPMLDPMIGQWIQFDVHSKDLEKYIGTKPGFRLQVQEYLPINSPCGIGVVNVNKTIRVSHRSVFDSQHCLIFQVAISCILVTGTDHPMLYQLPTFGFVIDRNSTLVSGAHMQLILEKISPKLRRSSSACWSVISSKVVNFSDVTVEKVKDMQTEAIPLKDAMEPCHVMSIEKQNHASQSKPQQTLHVAVPMLSASVNTGITMLKYQQPQSQIQYLHQGRDYYIGNTIRLPSNYSSSTKKFTKSRVFLENTLEGHAIVEKYIPERQAGILWLFDNFNTSVHFIYDEFEFEIGDYVYVKLEKKSDPMQQLGFRWLWKSGVKKEAPFNCRVNKNQIYIETKLTLGSPNRQNRTTYTSKYFPTVLDVEGCIPTPTVRLSRKLKINLIYFQAGVTYSAVIYRKRITDPVTDIGRFQWTIYALQGTSYIVADYYHSNYQFHNRSNLKNVPPQNVGISSASSEHSSTSPPLKRSSITSDES</sequence>
<dbReference type="FunCoup" id="A8X0K1">
    <property type="interactions" value="389"/>
</dbReference>
<accession>A8X0K1</accession>
<dbReference type="eggNOG" id="ENOG502TFUD">
    <property type="taxonomic scope" value="Eukaryota"/>
</dbReference>
<evidence type="ECO:0000313" key="3">
    <source>
        <dbReference type="Proteomes" id="UP000008549"/>
    </source>
</evidence>
<dbReference type="AlphaFoldDB" id="A8X0K1"/>
<dbReference type="STRING" id="6238.A8X0K1"/>
<dbReference type="InParanoid" id="A8X0K1"/>
<dbReference type="OMA" id="QWIQFDV"/>
<protein>
    <submittedName>
        <fullName evidence="2">Protein CBG06241</fullName>
    </submittedName>
</protein>
<feature type="region of interest" description="Disordered" evidence="1">
    <location>
        <begin position="717"/>
        <end position="746"/>
    </location>
</feature>
<keyword evidence="3" id="KW-1185">Reference proteome</keyword>
<dbReference type="HOGENOM" id="CLU_372657_0_0_1"/>
<dbReference type="KEGG" id="cbr:CBG_06241"/>
<evidence type="ECO:0000256" key="1">
    <source>
        <dbReference type="SAM" id="MobiDB-lite"/>
    </source>
</evidence>
<proteinExistence type="predicted"/>
<evidence type="ECO:0000313" key="2">
    <source>
        <dbReference type="EMBL" id="CAP26161.2"/>
    </source>
</evidence>
<organism evidence="2 3">
    <name type="scientific">Caenorhabditis briggsae</name>
    <dbReference type="NCBI Taxonomy" id="6238"/>
    <lineage>
        <taxon>Eukaryota</taxon>
        <taxon>Metazoa</taxon>
        <taxon>Ecdysozoa</taxon>
        <taxon>Nematoda</taxon>
        <taxon>Chromadorea</taxon>
        <taxon>Rhabditida</taxon>
        <taxon>Rhabditina</taxon>
        <taxon>Rhabditomorpha</taxon>
        <taxon>Rhabditoidea</taxon>
        <taxon>Rhabditidae</taxon>
        <taxon>Peloderinae</taxon>
        <taxon>Caenorhabditis</taxon>
    </lineage>
</organism>
<feature type="compositionally biased region" description="Low complexity" evidence="1">
    <location>
        <begin position="723"/>
        <end position="733"/>
    </location>
</feature>
<dbReference type="Proteomes" id="UP000008549">
    <property type="component" value="Unassembled WGS sequence"/>
</dbReference>
<reference evidence="2 3" key="2">
    <citation type="journal article" date="2011" name="PLoS Genet.">
        <title>Caenorhabditis briggsae recombinant inbred line genotypes reveal inter-strain incompatibility and the evolution of recombination.</title>
        <authorList>
            <person name="Ross J.A."/>
            <person name="Koboldt D.C."/>
            <person name="Staisch J.E."/>
            <person name="Chamberlin H.M."/>
            <person name="Gupta B.P."/>
            <person name="Miller R.D."/>
            <person name="Baird S.E."/>
            <person name="Haag E.S."/>
        </authorList>
    </citation>
    <scope>NUCLEOTIDE SEQUENCE [LARGE SCALE GENOMIC DNA]</scope>
    <source>
        <strain evidence="2 3">AF16</strain>
    </source>
</reference>
<evidence type="ECO:0000313" key="4">
    <source>
        <dbReference type="WormBase" id="CBG06241"/>
    </source>
</evidence>
<name>A8X0K1_CAEBR</name>
<dbReference type="EMBL" id="HE600986">
    <property type="protein sequence ID" value="CAP26161.2"/>
    <property type="molecule type" value="Genomic_DNA"/>
</dbReference>
<dbReference type="CTD" id="8575469"/>
<gene>
    <name evidence="2 4" type="ORF">CBG06241</name>
    <name evidence="2" type="ORF">CBG_06241</name>
</gene>
<dbReference type="RefSeq" id="XP_045093032.1">
    <property type="nucleotide sequence ID" value="XM_045235683.1"/>
</dbReference>
<dbReference type="GeneID" id="8575469"/>
<dbReference type="WormBase" id="CBG06241">
    <property type="protein sequence ID" value="CBP45614"/>
    <property type="gene ID" value="WBGene00028547"/>
</dbReference>